<dbReference type="HAMAP" id="MF_01369_A">
    <property type="entry name" value="Ribosomal_uL23_A"/>
    <property type="match status" value="1"/>
</dbReference>
<feature type="region of interest" description="Disordered" evidence="7">
    <location>
        <begin position="1"/>
        <end position="31"/>
    </location>
</feature>
<evidence type="ECO:0000256" key="3">
    <source>
        <dbReference type="ARBA" id="ARBA00022884"/>
    </source>
</evidence>
<keyword evidence="3" id="KW-0694">RNA-binding</keyword>
<evidence type="ECO:0000256" key="7">
    <source>
        <dbReference type="SAM" id="MobiDB-lite"/>
    </source>
</evidence>
<dbReference type="InterPro" id="IPR013025">
    <property type="entry name" value="Ribosomal_uL23-like"/>
</dbReference>
<evidence type="ECO:0000256" key="4">
    <source>
        <dbReference type="ARBA" id="ARBA00022980"/>
    </source>
</evidence>
<dbReference type="AlphaFoldDB" id="A0A1X0NMB1"/>
<dbReference type="GO" id="GO:0019843">
    <property type="term" value="F:rRNA binding"/>
    <property type="evidence" value="ECO:0007669"/>
    <property type="project" value="UniProtKB-KW"/>
</dbReference>
<dbReference type="RefSeq" id="XP_028879345.1">
    <property type="nucleotide sequence ID" value="XM_029029324.1"/>
</dbReference>
<name>A0A1X0NMB1_9TRYP</name>
<dbReference type="Pfam" id="PF00276">
    <property type="entry name" value="Ribosomal_L23"/>
    <property type="match status" value="1"/>
</dbReference>
<evidence type="ECO:0000256" key="6">
    <source>
        <dbReference type="RuleBase" id="RU003934"/>
    </source>
</evidence>
<keyword evidence="9" id="KW-1185">Reference proteome</keyword>
<evidence type="ECO:0000256" key="1">
    <source>
        <dbReference type="ARBA" id="ARBA00006700"/>
    </source>
</evidence>
<dbReference type="InterPro" id="IPR012677">
    <property type="entry name" value="Nucleotide-bd_a/b_plait_sf"/>
</dbReference>
<dbReference type="InterPro" id="IPR001014">
    <property type="entry name" value="Ribosomal_uL23_CS"/>
</dbReference>
<protein>
    <submittedName>
        <fullName evidence="8">Putative 60S ribosomal protein L23a</fullName>
    </submittedName>
</protein>
<accession>A0A1X0NMB1</accession>
<evidence type="ECO:0000313" key="9">
    <source>
        <dbReference type="Proteomes" id="UP000192257"/>
    </source>
</evidence>
<comment type="caution">
    <text evidence="8">The sequence shown here is derived from an EMBL/GenBank/DDBJ whole genome shotgun (WGS) entry which is preliminary data.</text>
</comment>
<dbReference type="VEuPathDB" id="TriTrypDB:TM35_000361390"/>
<keyword evidence="5 6" id="KW-0687">Ribonucleoprotein</keyword>
<reference evidence="8 9" key="1">
    <citation type="submission" date="2017-03" db="EMBL/GenBank/DDBJ databases">
        <title>An alternative strategy for trypanosome survival in the mammalian bloodstream revealed through genome and transcriptome analysis of the ubiquitous bovine parasite Trypanosoma (Megatrypanum) theileri.</title>
        <authorList>
            <person name="Kelly S."/>
            <person name="Ivens A."/>
            <person name="Mott A."/>
            <person name="O'Neill E."/>
            <person name="Emms D."/>
            <person name="Macleod O."/>
            <person name="Voorheis P."/>
            <person name="Matthews J."/>
            <person name="Matthews K."/>
            <person name="Carrington M."/>
        </authorList>
    </citation>
    <scope>NUCLEOTIDE SEQUENCE [LARGE SCALE GENOMIC DNA]</scope>
    <source>
        <strain evidence="8">Edinburgh</strain>
    </source>
</reference>
<keyword evidence="2" id="KW-0699">rRNA-binding</keyword>
<dbReference type="GeneID" id="39989104"/>
<keyword evidence="4 6" id="KW-0689">Ribosomal protein</keyword>
<proteinExistence type="inferred from homology"/>
<dbReference type="FunFam" id="3.30.70.330:FF:000532">
    <property type="entry name" value="50S ribosomal protein L23"/>
    <property type="match status" value="1"/>
</dbReference>
<gene>
    <name evidence="8" type="ORF">TM35_000361390</name>
</gene>
<dbReference type="Proteomes" id="UP000192257">
    <property type="component" value="Unassembled WGS sequence"/>
</dbReference>
<comment type="similarity">
    <text evidence="1 6">Belongs to the universal ribosomal protein uL23 family.</text>
</comment>
<dbReference type="NCBIfam" id="NF011118">
    <property type="entry name" value="PRK14548.1"/>
    <property type="match status" value="1"/>
</dbReference>
<dbReference type="PANTHER" id="PTHR11620">
    <property type="entry name" value="60S RIBOSOMAL PROTEIN L23A"/>
    <property type="match status" value="1"/>
</dbReference>
<evidence type="ECO:0000256" key="2">
    <source>
        <dbReference type="ARBA" id="ARBA00022730"/>
    </source>
</evidence>
<evidence type="ECO:0000256" key="5">
    <source>
        <dbReference type="ARBA" id="ARBA00023274"/>
    </source>
</evidence>
<dbReference type="Gene3D" id="3.30.70.330">
    <property type="match status" value="1"/>
</dbReference>
<dbReference type="GO" id="GO:0006412">
    <property type="term" value="P:translation"/>
    <property type="evidence" value="ECO:0007669"/>
    <property type="project" value="InterPro"/>
</dbReference>
<sequence>MPAKTASAAAPKKAAAKKSAATKTVAKKGTQPAVKATKVVKVTKRKAYTRPQFRRPHTYRKPATVKPCANVSAVQNKYDAFRVIRYPLTTDKAMKKIEENNTLTFIVDSHANKTEIKKAIRKLYQVKAVKVNTLIRPDGLKKAYIRLSASNDALETANKMGLL</sequence>
<dbReference type="InterPro" id="IPR012678">
    <property type="entry name" value="Ribosomal_uL23/eL15/eS24_sf"/>
</dbReference>
<dbReference type="GO" id="GO:0005840">
    <property type="term" value="C:ribosome"/>
    <property type="evidence" value="ECO:0007669"/>
    <property type="project" value="UniProtKB-KW"/>
</dbReference>
<dbReference type="STRING" id="67003.A0A1X0NMB1"/>
<dbReference type="GO" id="GO:1990904">
    <property type="term" value="C:ribonucleoprotein complex"/>
    <property type="evidence" value="ECO:0007669"/>
    <property type="project" value="UniProtKB-KW"/>
</dbReference>
<dbReference type="OrthoDB" id="1267328at2759"/>
<evidence type="ECO:0000313" key="8">
    <source>
        <dbReference type="EMBL" id="ORC85279.1"/>
    </source>
</evidence>
<dbReference type="HAMAP" id="MF_01369_B">
    <property type="entry name" value="Ribosomal_uL23_B"/>
    <property type="match status" value="1"/>
</dbReference>
<dbReference type="EMBL" id="NBCO01000036">
    <property type="protein sequence ID" value="ORC85279.1"/>
    <property type="molecule type" value="Genomic_DNA"/>
</dbReference>
<dbReference type="PROSITE" id="PS00050">
    <property type="entry name" value="RIBOSOMAL_L23"/>
    <property type="match status" value="1"/>
</dbReference>
<dbReference type="GO" id="GO:0003735">
    <property type="term" value="F:structural constituent of ribosome"/>
    <property type="evidence" value="ECO:0007669"/>
    <property type="project" value="InterPro"/>
</dbReference>
<organism evidence="8 9">
    <name type="scientific">Trypanosoma theileri</name>
    <dbReference type="NCBI Taxonomy" id="67003"/>
    <lineage>
        <taxon>Eukaryota</taxon>
        <taxon>Discoba</taxon>
        <taxon>Euglenozoa</taxon>
        <taxon>Kinetoplastea</taxon>
        <taxon>Metakinetoplastina</taxon>
        <taxon>Trypanosomatida</taxon>
        <taxon>Trypanosomatidae</taxon>
        <taxon>Trypanosoma</taxon>
    </lineage>
</organism>
<dbReference type="SUPFAM" id="SSF54189">
    <property type="entry name" value="Ribosomal proteins S24e, L23 and L15e"/>
    <property type="match status" value="1"/>
</dbReference>